<dbReference type="EMBL" id="JAUSRE010000017">
    <property type="protein sequence ID" value="MDP9889592.1"/>
    <property type="molecule type" value="Genomic_DNA"/>
</dbReference>
<comment type="caution">
    <text evidence="1">The sequence shown here is derived from an EMBL/GenBank/DDBJ whole genome shotgun (WGS) entry which is preliminary data.</text>
</comment>
<dbReference type="RefSeq" id="WP_307309993.1">
    <property type="nucleotide sequence ID" value="NZ_JAUSRE010000017.1"/>
</dbReference>
<name>A0ABT9RWH8_9MICC</name>
<protein>
    <submittedName>
        <fullName evidence="1">Uncharacterized protein</fullName>
    </submittedName>
</protein>
<dbReference type="Gene3D" id="1.20.1590.10">
    <property type="entry name" value="YP_001051499.1 domain like"/>
    <property type="match status" value="1"/>
</dbReference>
<accession>A0ABT9RWH8</accession>
<dbReference type="Proteomes" id="UP001226577">
    <property type="component" value="Unassembled WGS sequence"/>
</dbReference>
<proteinExistence type="predicted"/>
<gene>
    <name evidence="1" type="ORF">J2X98_003203</name>
</gene>
<evidence type="ECO:0000313" key="2">
    <source>
        <dbReference type="Proteomes" id="UP001226577"/>
    </source>
</evidence>
<reference evidence="1 2" key="1">
    <citation type="submission" date="2023-07" db="EMBL/GenBank/DDBJ databases">
        <title>Sorghum-associated microbial communities from plants grown in Nebraska, USA.</title>
        <authorList>
            <person name="Schachtman D."/>
        </authorList>
    </citation>
    <scope>NUCLEOTIDE SEQUENCE [LARGE SCALE GENOMIC DNA]</scope>
    <source>
        <strain evidence="1 2">CC222</strain>
    </source>
</reference>
<keyword evidence="2" id="KW-1185">Reference proteome</keyword>
<dbReference type="InterPro" id="IPR023381">
    <property type="entry name" value="YP001051499.1-like_dom_sf"/>
</dbReference>
<evidence type="ECO:0000313" key="1">
    <source>
        <dbReference type="EMBL" id="MDP9889592.1"/>
    </source>
</evidence>
<organism evidence="1 2">
    <name type="scientific">Pseudarthrobacter enclensis</name>
    <dbReference type="NCBI Taxonomy" id="993070"/>
    <lineage>
        <taxon>Bacteria</taxon>
        <taxon>Bacillati</taxon>
        <taxon>Actinomycetota</taxon>
        <taxon>Actinomycetes</taxon>
        <taxon>Micrococcales</taxon>
        <taxon>Micrococcaceae</taxon>
        <taxon>Pseudarthrobacter</taxon>
    </lineage>
</organism>
<sequence>MLDTEAAAFAPSDDEEWFFDMGYAQNGAAAVAYAIRTWLTDDAQDATWGARQVQEAAEYSITQPDLVPGEMLVRNASDFPSAADIDSSPAMQSAVKFLDRALEVCETGPSSWEELQRLARTVGGSWASTFR</sequence>